<dbReference type="EnsemblMetazoa" id="AMIN002887-RA">
    <property type="protein sequence ID" value="AMIN002887-PA"/>
    <property type="gene ID" value="AMIN002887"/>
</dbReference>
<dbReference type="VEuPathDB" id="VectorBase:AMIN002887"/>
<dbReference type="Pfam" id="PF13837">
    <property type="entry name" value="Myb_DNA-bind_4"/>
    <property type="match status" value="1"/>
</dbReference>
<name>A0A182VXT8_9DIPT</name>
<organism evidence="2 3">
    <name type="scientific">Anopheles minimus</name>
    <dbReference type="NCBI Taxonomy" id="112268"/>
    <lineage>
        <taxon>Eukaryota</taxon>
        <taxon>Metazoa</taxon>
        <taxon>Ecdysozoa</taxon>
        <taxon>Arthropoda</taxon>
        <taxon>Hexapoda</taxon>
        <taxon>Insecta</taxon>
        <taxon>Pterygota</taxon>
        <taxon>Neoptera</taxon>
        <taxon>Endopterygota</taxon>
        <taxon>Diptera</taxon>
        <taxon>Nematocera</taxon>
        <taxon>Culicoidea</taxon>
        <taxon>Culicidae</taxon>
        <taxon>Anophelinae</taxon>
        <taxon>Anopheles</taxon>
    </lineage>
</organism>
<accession>A0A182VXT8</accession>
<feature type="domain" description="Myb/SANT-like DNA-binding" evidence="1">
    <location>
        <begin position="4"/>
        <end position="90"/>
    </location>
</feature>
<reference evidence="2" key="2">
    <citation type="submission" date="2020-05" db="UniProtKB">
        <authorList>
            <consortium name="EnsemblMetazoa"/>
        </authorList>
    </citation>
    <scope>IDENTIFICATION</scope>
    <source>
        <strain evidence="2">MINIMUS1</strain>
    </source>
</reference>
<dbReference type="PANTHER" id="PTHR47595:SF3">
    <property type="entry name" value="MYB_SANT-LIKE DNA-BINDING DOMAIN-CONTAINING PROTEIN"/>
    <property type="match status" value="1"/>
</dbReference>
<proteinExistence type="predicted"/>
<evidence type="ECO:0000259" key="1">
    <source>
        <dbReference type="Pfam" id="PF13837"/>
    </source>
</evidence>
<reference evidence="3" key="1">
    <citation type="submission" date="2013-03" db="EMBL/GenBank/DDBJ databases">
        <title>The Genome Sequence of Anopheles minimus MINIMUS1.</title>
        <authorList>
            <consortium name="The Broad Institute Genomics Platform"/>
            <person name="Neafsey D.E."/>
            <person name="Walton C."/>
            <person name="Walker B."/>
            <person name="Young S.K."/>
            <person name="Zeng Q."/>
            <person name="Gargeya S."/>
            <person name="Fitzgerald M."/>
            <person name="Haas B."/>
            <person name="Abouelleil A."/>
            <person name="Allen A.W."/>
            <person name="Alvarado L."/>
            <person name="Arachchi H.M."/>
            <person name="Berlin A.M."/>
            <person name="Chapman S.B."/>
            <person name="Gainer-Dewar J."/>
            <person name="Goldberg J."/>
            <person name="Griggs A."/>
            <person name="Gujja S."/>
            <person name="Hansen M."/>
            <person name="Howarth C."/>
            <person name="Imamovic A."/>
            <person name="Ireland A."/>
            <person name="Larimer J."/>
            <person name="McCowan C."/>
            <person name="Murphy C."/>
            <person name="Pearson M."/>
            <person name="Poon T.W."/>
            <person name="Priest M."/>
            <person name="Roberts A."/>
            <person name="Saif S."/>
            <person name="Shea T."/>
            <person name="Sisk P."/>
            <person name="Sykes S."/>
            <person name="Wortman J."/>
            <person name="Nusbaum C."/>
            <person name="Birren B."/>
        </authorList>
    </citation>
    <scope>NUCLEOTIDE SEQUENCE [LARGE SCALE GENOMIC DNA]</scope>
    <source>
        <strain evidence="3">MINIMUS1</strain>
    </source>
</reference>
<dbReference type="Proteomes" id="UP000075920">
    <property type="component" value="Unassembled WGS sequence"/>
</dbReference>
<dbReference type="AlphaFoldDB" id="A0A182VXT8"/>
<dbReference type="STRING" id="112268.A0A182VXT8"/>
<dbReference type="InterPro" id="IPR044822">
    <property type="entry name" value="Myb_DNA-bind_4"/>
</dbReference>
<evidence type="ECO:0000313" key="2">
    <source>
        <dbReference type="EnsemblMetazoa" id="AMIN002887-PA"/>
    </source>
</evidence>
<sequence length="244" mass="29170">MARRNVWTTDETRELLAIIKELELMKLFGEERNTKLYQIAENELKQRGFYDKDAFQIEHKWKNLKRTYHKTKRENYLTESCEFYEELDELMAMKPVAASSKGSKETSERPKRPRAVLENFDLLLTKLAKVERENNDEFFKKQKDLVDYEFDLYTHDERQYTTRVSQLLNKNMADFCAKAHQILLQEGIVEKGDDEEEESPTIGGSKEMQELTTNEQIMMMDHPPTVKKEIVKEFYQTWREEEPF</sequence>
<dbReference type="PANTHER" id="PTHR47595">
    <property type="entry name" value="HEAT SHOCK 70 KDA PROTEIN 14"/>
    <property type="match status" value="1"/>
</dbReference>
<keyword evidence="3" id="KW-1185">Reference proteome</keyword>
<protein>
    <recommendedName>
        <fullName evidence="1">Myb/SANT-like DNA-binding domain-containing protein</fullName>
    </recommendedName>
</protein>
<dbReference type="Gene3D" id="1.10.10.60">
    <property type="entry name" value="Homeodomain-like"/>
    <property type="match status" value="1"/>
</dbReference>
<evidence type="ECO:0000313" key="3">
    <source>
        <dbReference type="Proteomes" id="UP000075920"/>
    </source>
</evidence>